<feature type="region of interest" description="Disordered" evidence="1">
    <location>
        <begin position="923"/>
        <end position="984"/>
    </location>
</feature>
<feature type="region of interest" description="Disordered" evidence="1">
    <location>
        <begin position="758"/>
        <end position="780"/>
    </location>
</feature>
<reference evidence="2" key="1">
    <citation type="submission" date="2020-11" db="EMBL/GenBank/DDBJ databases">
        <authorList>
            <consortium name="DOE Joint Genome Institute"/>
            <person name="Ahrendt S."/>
            <person name="Riley R."/>
            <person name="Andreopoulos W."/>
            <person name="Labutti K."/>
            <person name="Pangilinan J."/>
            <person name="Ruiz-Duenas F.J."/>
            <person name="Barrasa J.M."/>
            <person name="Sanchez-Garcia M."/>
            <person name="Camarero S."/>
            <person name="Miyauchi S."/>
            <person name="Serrano A."/>
            <person name="Linde D."/>
            <person name="Babiker R."/>
            <person name="Drula E."/>
            <person name="Ayuso-Fernandez I."/>
            <person name="Pacheco R."/>
            <person name="Padilla G."/>
            <person name="Ferreira P."/>
            <person name="Barriuso J."/>
            <person name="Kellner H."/>
            <person name="Castanera R."/>
            <person name="Alfaro M."/>
            <person name="Ramirez L."/>
            <person name="Pisabarro A.G."/>
            <person name="Kuo A."/>
            <person name="Tritt A."/>
            <person name="Lipzen A."/>
            <person name="He G."/>
            <person name="Yan M."/>
            <person name="Ng V."/>
            <person name="Cullen D."/>
            <person name="Martin F."/>
            <person name="Rosso M.-N."/>
            <person name="Henrissat B."/>
            <person name="Hibbett D."/>
            <person name="Martinez A.T."/>
            <person name="Grigoriev I.V."/>
        </authorList>
    </citation>
    <scope>NUCLEOTIDE SEQUENCE</scope>
    <source>
        <strain evidence="2">MF-IS2</strain>
    </source>
</reference>
<feature type="region of interest" description="Disordered" evidence="1">
    <location>
        <begin position="60"/>
        <end position="93"/>
    </location>
</feature>
<proteinExistence type="predicted"/>
<evidence type="ECO:0000256" key="1">
    <source>
        <dbReference type="SAM" id="MobiDB-lite"/>
    </source>
</evidence>
<dbReference type="EMBL" id="MU151086">
    <property type="protein sequence ID" value="KAF9451400.1"/>
    <property type="molecule type" value="Genomic_DNA"/>
</dbReference>
<sequence>MHQPQPHQSAPIHHPPHAQHTPPPDDLDEPCPPVDLGGKGKAATMPVPIRSSTVLHDLFDLEPSSSSSTSSYPTASPASPDSNPISPEFPYSSFDTTTIDPALVQNLYDNTDMRFSLSPQSSKGKEKDVPPILPPLSFSEMGLNYDQASWPSFGSVASPGPSSYGSISSPTRDMTPSASPEDTAAVRTSTSATSMGGVYIGPSAKRIPSRRRSLSALSVPSSPSFASLTMSKIKVKLGPSTTTQSNLARKLLSRKRGDATPDPGVSSETVSLTAATSTSSVVTPSSPLDPSVAPWYAAPLQYDLNMVGPLSFVSPDQGTEKRLSPRPSVLLLKTKGRSKSSPLPFSALDFVPAASTDVFKPLPLVLHRNYIDQILPKELQIHILKFFVLLFEEDHVKGVARGRWTISKAISSRHQFVGRDKGIRELLKLARISHSWESLVYDGQLWTDLDLHSFPGIPKSALLRLTRLGGSFIRRIDFAGHCRLQAATLTDIANHLCLRNPLSYTHLTAINLQGCSALTTRSLHHLLVRCRSLRDLCLKGLMAATNTTCELLATFCTQLERLNLNRCPNMDAEGIRCLGQTMLAQAETLRLKELRVSGLKYMDDVTMRVLGKAAPDLEVLDLSYVRQLHNSALRAFVTVDDGFDYTQSGVEIIRLNARQVGQDSSNDSTPYYRRRMTKLRHLSLSFCILLTDTACLNIAHAVPRLEFLEMAGIGADLKDDGLIQLLETTPHIRRIDLEDATDITDSVLSCITPIAESPAPLSHSATEPVRKRDERPPQPGHALEWLTVSHAANISDEAFLTLVRGCPKLRVLEADNTRLSGSTLKEFVDISRKRKTSNARMVAIDCRNVVEGIVKNLAVSGATRPRLAVKAFWARRLGYVDGNDEMCEDDLKVGQDECDPKKVVVKTFYSWQTVDAVRGAREKRKKAVSRRAGGSSSDFSSDAFDDDLENGGRTTGGLTRWWSPSGRNSPPIIPDLSNDGCVIM</sequence>
<gene>
    <name evidence="2" type="ORF">P691DRAFT_663285</name>
</gene>
<feature type="compositionally biased region" description="Low complexity" evidence="1">
    <location>
        <begin position="930"/>
        <end position="942"/>
    </location>
</feature>
<comment type="caution">
    <text evidence="2">The sequence shown here is derived from an EMBL/GenBank/DDBJ whole genome shotgun (WGS) entry which is preliminary data.</text>
</comment>
<dbReference type="AlphaFoldDB" id="A0A9P5XKU9"/>
<dbReference type="InterPro" id="IPR006553">
    <property type="entry name" value="Leu-rich_rpt_Cys-con_subtyp"/>
</dbReference>
<dbReference type="OrthoDB" id="550575at2759"/>
<feature type="compositionally biased region" description="Low complexity" evidence="1">
    <location>
        <begin position="265"/>
        <end position="288"/>
    </location>
</feature>
<accession>A0A9P5XKU9</accession>
<evidence type="ECO:0008006" key="4">
    <source>
        <dbReference type="Google" id="ProtNLM"/>
    </source>
</evidence>
<dbReference type="GO" id="GO:0031146">
    <property type="term" value="P:SCF-dependent proteasomal ubiquitin-dependent protein catabolic process"/>
    <property type="evidence" value="ECO:0007669"/>
    <property type="project" value="TreeGrafter"/>
</dbReference>
<keyword evidence="3" id="KW-1185">Reference proteome</keyword>
<dbReference type="PANTHER" id="PTHR13318">
    <property type="entry name" value="PARTNER OF PAIRED, ISOFORM B-RELATED"/>
    <property type="match status" value="1"/>
</dbReference>
<organism evidence="2 3">
    <name type="scientific">Macrolepiota fuliginosa MF-IS2</name>
    <dbReference type="NCBI Taxonomy" id="1400762"/>
    <lineage>
        <taxon>Eukaryota</taxon>
        <taxon>Fungi</taxon>
        <taxon>Dikarya</taxon>
        <taxon>Basidiomycota</taxon>
        <taxon>Agaricomycotina</taxon>
        <taxon>Agaricomycetes</taxon>
        <taxon>Agaricomycetidae</taxon>
        <taxon>Agaricales</taxon>
        <taxon>Agaricineae</taxon>
        <taxon>Agaricaceae</taxon>
        <taxon>Macrolepiota</taxon>
    </lineage>
</organism>
<dbReference type="GO" id="GO:0019005">
    <property type="term" value="C:SCF ubiquitin ligase complex"/>
    <property type="evidence" value="ECO:0007669"/>
    <property type="project" value="TreeGrafter"/>
</dbReference>
<dbReference type="Proteomes" id="UP000807342">
    <property type="component" value="Unassembled WGS sequence"/>
</dbReference>
<evidence type="ECO:0000313" key="2">
    <source>
        <dbReference type="EMBL" id="KAF9451400.1"/>
    </source>
</evidence>
<protein>
    <recommendedName>
        <fullName evidence="4">RNI-like protein</fullName>
    </recommendedName>
</protein>
<name>A0A9P5XKU9_9AGAR</name>
<evidence type="ECO:0000313" key="3">
    <source>
        <dbReference type="Proteomes" id="UP000807342"/>
    </source>
</evidence>
<feature type="region of interest" description="Disordered" evidence="1">
    <location>
        <begin position="253"/>
        <end position="288"/>
    </location>
</feature>
<dbReference type="Gene3D" id="3.80.10.10">
    <property type="entry name" value="Ribonuclease Inhibitor"/>
    <property type="match status" value="2"/>
</dbReference>
<dbReference type="InterPro" id="IPR032675">
    <property type="entry name" value="LRR_dom_sf"/>
</dbReference>
<dbReference type="SMART" id="SM00367">
    <property type="entry name" value="LRR_CC"/>
    <property type="match status" value="8"/>
</dbReference>
<feature type="compositionally biased region" description="Low complexity" evidence="1">
    <location>
        <begin position="1"/>
        <end position="12"/>
    </location>
</feature>
<feature type="compositionally biased region" description="Low complexity" evidence="1">
    <location>
        <begin position="63"/>
        <end position="82"/>
    </location>
</feature>
<dbReference type="SUPFAM" id="SSF52047">
    <property type="entry name" value="RNI-like"/>
    <property type="match status" value="1"/>
</dbReference>
<feature type="region of interest" description="Disordered" evidence="1">
    <location>
        <begin position="1"/>
        <end position="45"/>
    </location>
</feature>